<dbReference type="EMBL" id="LAZR01035696">
    <property type="protein sequence ID" value="KKL26826.1"/>
    <property type="molecule type" value="Genomic_DNA"/>
</dbReference>
<evidence type="ECO:0000256" key="1">
    <source>
        <dbReference type="ARBA" id="ARBA00006243"/>
    </source>
</evidence>
<reference evidence="4" key="1">
    <citation type="journal article" date="2015" name="Nature">
        <title>Complex archaea that bridge the gap between prokaryotes and eukaryotes.</title>
        <authorList>
            <person name="Spang A."/>
            <person name="Saw J.H."/>
            <person name="Jorgensen S.L."/>
            <person name="Zaremba-Niedzwiedzka K."/>
            <person name="Martijn J."/>
            <person name="Lind A.E."/>
            <person name="van Eijk R."/>
            <person name="Schleper C."/>
            <person name="Guy L."/>
            <person name="Ettema T.J."/>
        </authorList>
    </citation>
    <scope>NUCLEOTIDE SEQUENCE</scope>
</reference>
<dbReference type="InterPro" id="IPR010918">
    <property type="entry name" value="PurM-like_C_dom"/>
</dbReference>
<dbReference type="InterPro" id="IPR036676">
    <property type="entry name" value="PurM-like_C_sf"/>
</dbReference>
<dbReference type="CDD" id="cd06061">
    <property type="entry name" value="PurM-like1"/>
    <property type="match status" value="1"/>
</dbReference>
<feature type="domain" description="PurM-like C-terminal" evidence="3">
    <location>
        <begin position="159"/>
        <end position="316"/>
    </location>
</feature>
<comment type="similarity">
    <text evidence="1">Belongs to the HypE family.</text>
</comment>
<proteinExistence type="inferred from homology"/>
<dbReference type="InterPro" id="IPR036921">
    <property type="entry name" value="PurM-like_N_sf"/>
</dbReference>
<organism evidence="4">
    <name type="scientific">marine sediment metagenome</name>
    <dbReference type="NCBI Taxonomy" id="412755"/>
    <lineage>
        <taxon>unclassified sequences</taxon>
        <taxon>metagenomes</taxon>
        <taxon>ecological metagenomes</taxon>
    </lineage>
</organism>
<evidence type="ECO:0000313" key="4">
    <source>
        <dbReference type="EMBL" id="KKL26826.1"/>
    </source>
</evidence>
<dbReference type="GO" id="GO:0051604">
    <property type="term" value="P:protein maturation"/>
    <property type="evidence" value="ECO:0007669"/>
    <property type="project" value="TreeGrafter"/>
</dbReference>
<dbReference type="InterPro" id="IPR011854">
    <property type="entry name" value="HypE"/>
</dbReference>
<dbReference type="InterPro" id="IPR016188">
    <property type="entry name" value="PurM-like_N"/>
</dbReference>
<dbReference type="PANTHER" id="PTHR30303:SF4">
    <property type="entry name" value="HYDROGENASE EXPRESSION_FORMATION PROTEIN HYPE"/>
    <property type="match status" value="1"/>
</dbReference>
<dbReference type="SUPFAM" id="SSF55326">
    <property type="entry name" value="PurM N-terminal domain-like"/>
    <property type="match status" value="1"/>
</dbReference>
<evidence type="ECO:0008006" key="5">
    <source>
        <dbReference type="Google" id="ProtNLM"/>
    </source>
</evidence>
<comment type="caution">
    <text evidence="4">The sequence shown here is derived from an EMBL/GenBank/DDBJ whole genome shotgun (WGS) entry which is preliminary data.</text>
</comment>
<dbReference type="Gene3D" id="3.90.650.10">
    <property type="entry name" value="PurM-like C-terminal domain"/>
    <property type="match status" value="1"/>
</dbReference>
<dbReference type="PIRSF" id="PIRSF005644">
    <property type="entry name" value="Hdrgns_mtr_HypE"/>
    <property type="match status" value="1"/>
</dbReference>
<dbReference type="Pfam" id="PF00586">
    <property type="entry name" value="AIRS"/>
    <property type="match status" value="1"/>
</dbReference>
<name>A0A0F9EAF0_9ZZZZ</name>
<evidence type="ECO:0000259" key="2">
    <source>
        <dbReference type="Pfam" id="PF00586"/>
    </source>
</evidence>
<feature type="domain" description="PurM-like N-terminal" evidence="2">
    <location>
        <begin position="39"/>
        <end position="147"/>
    </location>
</feature>
<protein>
    <recommendedName>
        <fullName evidence="5">PurM-like N-terminal domain-containing protein</fullName>
    </recommendedName>
</protein>
<gene>
    <name evidence="4" type="ORF">LCGC14_2391350</name>
</gene>
<dbReference type="SUPFAM" id="SSF56042">
    <property type="entry name" value="PurM C-terminal domain-like"/>
    <property type="match status" value="1"/>
</dbReference>
<dbReference type="Pfam" id="PF02769">
    <property type="entry name" value="AIRS_C"/>
    <property type="match status" value="1"/>
</dbReference>
<sequence length="342" mass="38213">MKKFNRKLPLGKLKHEFLTQLLSNIKIQDSRVIVGSKIGEDAAVIDIPGENYLVVKTDPVTFATDQIGYYTVNVNVNDLVCTGAQPKWFQSTILLPENRTSREMIENVFKNIENTCKSMGITVIGGHIEITPGLDRPIIVGSLVGEVNKNKLVLTSGVEPNDALILTKGIFIEGTSIIGREKEEKLLEYECSREFIDKCKDYLYNPGISVYKEALLANKYFNIKSMHDPTEGGIATGIAEMTIASNTGVLIDEKKINILPEPLELSKIFNLDPLNTISSGSLLIALNNDLSNELIKLLEKNNVYAEKIGKFLEKEKGLRIKEKNGKIYPMKYTETDEIIKIF</sequence>
<dbReference type="AlphaFoldDB" id="A0A0F9EAF0"/>
<accession>A0A0F9EAF0</accession>
<dbReference type="Gene3D" id="3.30.1330.10">
    <property type="entry name" value="PurM-like, N-terminal domain"/>
    <property type="match status" value="1"/>
</dbReference>
<evidence type="ECO:0000259" key="3">
    <source>
        <dbReference type="Pfam" id="PF02769"/>
    </source>
</evidence>
<dbReference type="PANTHER" id="PTHR30303">
    <property type="entry name" value="HYDROGENASE ISOENZYMES FORMATION PROTEIN HYPE"/>
    <property type="match status" value="1"/>
</dbReference>